<reference evidence="3 4" key="1">
    <citation type="submission" date="2016-10" db="EMBL/GenBank/DDBJ databases">
        <authorList>
            <person name="de Groot N.N."/>
        </authorList>
    </citation>
    <scope>NUCLEOTIDE SEQUENCE [LARGE SCALE GENOMIC DNA]</scope>
    <source>
        <strain evidence="3 4">KPR-7B</strain>
    </source>
</reference>
<dbReference type="EMBL" id="FNHU01000002">
    <property type="protein sequence ID" value="SDM40320.1"/>
    <property type="molecule type" value="Genomic_DNA"/>
</dbReference>
<dbReference type="InterPro" id="IPR024534">
    <property type="entry name" value="JetD_C"/>
</dbReference>
<evidence type="ECO:0000259" key="1">
    <source>
        <dbReference type="Pfam" id="PF09983"/>
    </source>
</evidence>
<feature type="domain" description="DUF3322" evidence="2">
    <location>
        <begin position="15"/>
        <end position="206"/>
    </location>
</feature>
<sequence>MAGTDTATGPRMRSPQQIRELLAVRYRRGVVNWLAGADFECPLTLPLHPPTAAQARRDPADVADWIAAWERAASGALPWRVSFEERTWSGFGRQRVPVRVAVDGPRAVARLTGNLEDWNLLDGRVDHLARRWGAGADAARQVCAGAIGRVLAAVRQCGAEDFDRALRVIDWLTAHPDSGLLLRQVPVEGMDTKWLEHHRALVQTLLAARRELGDLPGGRELGLRQEGRPRDVVVLGPALRPRAPGTGAKSAIRHLRVDAEQLAAMWVAAGTPSPDVVVVCENRQSLLSLPDLDGVIAVHGGGYAVDVLGTLPWAAGLPLVYWGDLDQDGFAILDRLRHHHGNVTSVLMDTATLERHRTLCVPDPHPQVGRLTRLTAAEEVARAALRDAGGVRLEQERIAWDWAEPRLRAVVAEVLADGSADRWLAGQRASRHLL</sequence>
<feature type="domain" description="Wadjet protein JetD C-terminal" evidence="1">
    <location>
        <begin position="257"/>
        <end position="406"/>
    </location>
</feature>
<gene>
    <name evidence="3" type="ORF">SAMN04487766_102138</name>
</gene>
<dbReference type="Pfam" id="PF11795">
    <property type="entry name" value="DUF3322"/>
    <property type="match status" value="1"/>
</dbReference>
<proteinExistence type="predicted"/>
<evidence type="ECO:0008006" key="5">
    <source>
        <dbReference type="Google" id="ProtNLM"/>
    </source>
</evidence>
<name>A0A1G9SY19_9ACTO</name>
<dbReference type="InterPro" id="IPR014544">
    <property type="entry name" value="UCP028408"/>
</dbReference>
<dbReference type="RefSeq" id="WP_092607769.1">
    <property type="nucleotide sequence ID" value="NZ_FNHU01000002.1"/>
</dbReference>
<dbReference type="OrthoDB" id="322908at2"/>
<organism evidence="3 4">
    <name type="scientific">Actinomyces ruminicola</name>
    <dbReference type="NCBI Taxonomy" id="332524"/>
    <lineage>
        <taxon>Bacteria</taxon>
        <taxon>Bacillati</taxon>
        <taxon>Actinomycetota</taxon>
        <taxon>Actinomycetes</taxon>
        <taxon>Actinomycetales</taxon>
        <taxon>Actinomycetaceae</taxon>
        <taxon>Actinomyces</taxon>
    </lineage>
</organism>
<dbReference type="Pfam" id="PF09983">
    <property type="entry name" value="JetD_C"/>
    <property type="match status" value="1"/>
</dbReference>
<dbReference type="AlphaFoldDB" id="A0A1G9SY19"/>
<dbReference type="Proteomes" id="UP000199671">
    <property type="component" value="Unassembled WGS sequence"/>
</dbReference>
<evidence type="ECO:0000313" key="4">
    <source>
        <dbReference type="Proteomes" id="UP000199671"/>
    </source>
</evidence>
<protein>
    <recommendedName>
        <fullName evidence="5">Wadjet protein JetD C-terminal domain-containing protein</fullName>
    </recommendedName>
</protein>
<dbReference type="InterPro" id="IPR024537">
    <property type="entry name" value="DUF3322"/>
</dbReference>
<evidence type="ECO:0000259" key="2">
    <source>
        <dbReference type="Pfam" id="PF11795"/>
    </source>
</evidence>
<dbReference type="PIRSF" id="PIRSF028408">
    <property type="entry name" value="UCP028408"/>
    <property type="match status" value="1"/>
</dbReference>
<accession>A0A1G9SY19</accession>
<evidence type="ECO:0000313" key="3">
    <source>
        <dbReference type="EMBL" id="SDM40320.1"/>
    </source>
</evidence>